<reference evidence="10" key="3">
    <citation type="submission" date="2017-10" db="EMBL/GenBank/DDBJ databases">
        <authorList>
            <person name="Frank J."/>
        </authorList>
    </citation>
    <scope>NUCLEOTIDE SEQUENCE [LARGE SCALE GENOMIC DNA]</scope>
</reference>
<accession>Q1Q3H7</accession>
<organism evidence="7">
    <name type="scientific">Kuenenia stuttgartiensis</name>
    <dbReference type="NCBI Taxonomy" id="174633"/>
    <lineage>
        <taxon>Bacteria</taxon>
        <taxon>Pseudomonadati</taxon>
        <taxon>Planctomycetota</taxon>
        <taxon>Candidatus Brocadiia</taxon>
        <taxon>Candidatus Brocadiales</taxon>
        <taxon>Candidatus Brocadiaceae</taxon>
        <taxon>Candidatus Kuenenia</taxon>
    </lineage>
</organism>
<evidence type="ECO:0000313" key="8">
    <source>
        <dbReference type="EMBL" id="QII11678.1"/>
    </source>
</evidence>
<evidence type="ECO:0000256" key="4">
    <source>
        <dbReference type="ARBA" id="ARBA00022884"/>
    </source>
</evidence>
<evidence type="ECO:0000256" key="5">
    <source>
        <dbReference type="ARBA" id="ARBA00023118"/>
    </source>
</evidence>
<dbReference type="OrthoDB" id="456705at2"/>
<dbReference type="GO" id="GO:0051607">
    <property type="term" value="P:defense response to virus"/>
    <property type="evidence" value="ECO:0007669"/>
    <property type="project" value="UniProtKB-KW"/>
</dbReference>
<dbReference type="NCBIfam" id="TIGR01870">
    <property type="entry name" value="cas_TM1810_Csm2"/>
    <property type="match status" value="1"/>
</dbReference>
<dbReference type="InterPro" id="IPR010149">
    <property type="entry name" value="CRISPR-assoc_prot_Csm2_III-A"/>
</dbReference>
<evidence type="ECO:0000313" key="10">
    <source>
        <dbReference type="Proteomes" id="UP000221734"/>
    </source>
</evidence>
<dbReference type="GO" id="GO:0003723">
    <property type="term" value="F:RNA binding"/>
    <property type="evidence" value="ECO:0007669"/>
    <property type="project" value="UniProtKB-KW"/>
</dbReference>
<proteinExistence type="inferred from homology"/>
<dbReference type="EMBL" id="CT573071">
    <property type="protein sequence ID" value="CAJ74569.1"/>
    <property type="molecule type" value="Genomic_DNA"/>
</dbReference>
<keyword evidence="10" id="KW-1185">Reference proteome</keyword>
<dbReference type="EMBL" id="CP049055">
    <property type="protein sequence ID" value="QII11678.1"/>
    <property type="molecule type" value="Genomic_DNA"/>
</dbReference>
<dbReference type="Proteomes" id="UP000501926">
    <property type="component" value="Chromosome"/>
</dbReference>
<dbReference type="CDD" id="cd09647">
    <property type="entry name" value="Csm2_III-A"/>
    <property type="match status" value="1"/>
</dbReference>
<keyword evidence="4" id="KW-0694">RNA-binding</keyword>
<keyword evidence="5" id="KW-0051">Antiviral defense</keyword>
<comment type="similarity">
    <text evidence="2">Belongs to the CRISPR-associated Csm2 family.</text>
</comment>
<evidence type="ECO:0000313" key="11">
    <source>
        <dbReference type="Proteomes" id="UP000501926"/>
    </source>
</evidence>
<evidence type="ECO:0000256" key="2">
    <source>
        <dbReference type="ARBA" id="ARBA00006896"/>
    </source>
</evidence>
<dbReference type="KEGG" id="kst:KSMBR1_0109"/>
<reference evidence="8 11" key="5">
    <citation type="submission" date="2020-02" db="EMBL/GenBank/DDBJ databases">
        <title>Newly sequenced genome of strain CSTR1 showed variability in Candidatus Kuenenia stuttgartiensis genomes.</title>
        <authorList>
            <person name="Ding C."/>
            <person name="Adrian L."/>
        </authorList>
    </citation>
    <scope>NUCLEOTIDE SEQUENCE [LARGE SCALE GENOMIC DNA]</scope>
    <source>
        <strain evidence="8 11">CSTR1</strain>
    </source>
</reference>
<dbReference type="AlphaFoldDB" id="Q1Q3H7"/>
<gene>
    <name evidence="8" type="ORF">KsCSTR_22990</name>
    <name evidence="9" type="ORF">KSMBR1_0109</name>
    <name evidence="7" type="ORF">kuste3806</name>
</gene>
<evidence type="ECO:0000256" key="6">
    <source>
        <dbReference type="ARBA" id="ARBA00031723"/>
    </source>
</evidence>
<reference evidence="7" key="1">
    <citation type="journal article" date="2006" name="Nature">
        <title>Deciphering the evolution and metabolism of an anammox bacterium from a community genome.</title>
        <authorList>
            <person name="Strous M."/>
            <person name="Pelletier E."/>
            <person name="Mangenot S."/>
            <person name="Rattei T."/>
            <person name="Lehner A."/>
            <person name="Taylor M.W."/>
            <person name="Horn M."/>
            <person name="Daims H."/>
            <person name="Bartol-Mavel D."/>
            <person name="Wincker P."/>
            <person name="Barbe V."/>
            <person name="Fonknechten N."/>
            <person name="Vallenet D."/>
            <person name="Segurens B."/>
            <person name="Schenowitz-Truong C."/>
            <person name="Medigue C."/>
            <person name="Collingro A."/>
            <person name="Snel B."/>
            <person name="Dutilh B.E."/>
            <person name="OpDenCamp H.J.M."/>
            <person name="vanDerDrift C."/>
            <person name="Cirpus I."/>
            <person name="vanDePas-Schoonen K.T."/>
            <person name="Harhangi H.R."/>
            <person name="vanNiftrik L."/>
            <person name="Schmid M."/>
            <person name="Keltjens J."/>
            <person name="vanDeVossenberg J."/>
            <person name="Kartal B."/>
            <person name="Meier H."/>
            <person name="Frishman D."/>
            <person name="Huynen M.A."/>
            <person name="Mewes H."/>
            <person name="Weissenbach J."/>
            <person name="Jetten M.S.M."/>
            <person name="Wagner M."/>
            <person name="LePaslier D."/>
        </authorList>
    </citation>
    <scope>NUCLEOTIDE SEQUENCE</scope>
</reference>
<evidence type="ECO:0000313" key="7">
    <source>
        <dbReference type="EMBL" id="CAJ74569.1"/>
    </source>
</evidence>
<evidence type="ECO:0000313" key="9">
    <source>
        <dbReference type="EMBL" id="SOH02630.1"/>
    </source>
</evidence>
<protein>
    <recommendedName>
        <fullName evidence="3">CRISPR system Cms protein Csm2</fullName>
    </recommendedName>
    <alternativeName>
        <fullName evidence="6">CRISPR type III A-associated protein Csm2</fullName>
    </alternativeName>
</protein>
<dbReference type="EMBL" id="LT934425">
    <property type="protein sequence ID" value="SOH02630.1"/>
    <property type="molecule type" value="Genomic_DNA"/>
</dbReference>
<reference evidence="7" key="2">
    <citation type="submission" date="2006-01" db="EMBL/GenBank/DDBJ databases">
        <authorList>
            <person name="Genoscope"/>
        </authorList>
    </citation>
    <scope>NUCLEOTIDE SEQUENCE</scope>
</reference>
<reference evidence="9" key="4">
    <citation type="submission" date="2017-10" db="EMBL/GenBank/DDBJ databases">
        <authorList>
            <person name="Banno H."/>
            <person name="Chua N.-H."/>
        </authorList>
    </citation>
    <scope>NUCLEOTIDE SEQUENCE [LARGE SCALE GENOMIC DNA]</scope>
    <source>
        <strain evidence="9">Kuenenia_mbr1_ru-nijmegen</strain>
    </source>
</reference>
<dbReference type="Pfam" id="PF03750">
    <property type="entry name" value="Csm2_III-A"/>
    <property type="match status" value="1"/>
</dbReference>
<sequence>MSNFKKNVPSGPPSVINGIVKELKALPDMGSLPASHLVKYAEDVGDFLANKVRLKTNQIRKFLDMVNTIRAEGIANPKLHYKEKVILLKPKLAYAAGRSREVVPLMEVLDPCMDKVKVEKDFERFHKFVESIVAYHRYHGGRES</sequence>
<evidence type="ECO:0000256" key="3">
    <source>
        <dbReference type="ARBA" id="ARBA00016118"/>
    </source>
</evidence>
<evidence type="ECO:0000256" key="1">
    <source>
        <dbReference type="ARBA" id="ARBA00003640"/>
    </source>
</evidence>
<dbReference type="Proteomes" id="UP000221734">
    <property type="component" value="Chromosome Kuenenia_stuttgartiensis_MBR1"/>
</dbReference>
<comment type="function">
    <text evidence="1">This subunit may be involved in monitoring complementarity of crRNA and target RNA.</text>
</comment>
<dbReference type="RefSeq" id="WP_099323571.1">
    <property type="nucleotide sequence ID" value="NZ_CP049055.1"/>
</dbReference>
<name>Q1Q3H7_KUEST</name>